<evidence type="ECO:0000313" key="2">
    <source>
        <dbReference type="Proteomes" id="UP000003160"/>
    </source>
</evidence>
<comment type="caution">
    <text evidence="1">The sequence shown here is derived from an EMBL/GenBank/DDBJ whole genome shotgun (WGS) entry which is preliminary data.</text>
</comment>
<name>D1PT91_9BACT</name>
<dbReference type="AlphaFoldDB" id="D1PT91"/>
<dbReference type="Proteomes" id="UP000003160">
    <property type="component" value="Unassembled WGS sequence"/>
</dbReference>
<dbReference type="EMBL" id="ACKS01000011">
    <property type="protein sequence ID" value="EFA45393.1"/>
    <property type="molecule type" value="Genomic_DNA"/>
</dbReference>
<protein>
    <submittedName>
        <fullName evidence="1">Uncharacterized protein</fullName>
    </submittedName>
</protein>
<gene>
    <name evidence="1" type="ORF">HMPREF0645_0176</name>
</gene>
<sequence>MMIACSSNSDNPVEKSEHPVLLNFTHSGCKVVSTTKSNLVDHSNYLSNSVLQTDDIDKDAISLKAMPDGKLRIEHGNVTLSCEALIQIDLKVEGKTLILTEKSTDDTNCICDYDLVLTLEGLDETAYHVIVQRQTIDRKGAATQKEVTYGDFNFTYSKDLSLTTKINRL</sequence>
<proteinExistence type="predicted"/>
<organism evidence="1 2">
    <name type="scientific">Hallella bergensis DSM 17361</name>
    <dbReference type="NCBI Taxonomy" id="585502"/>
    <lineage>
        <taxon>Bacteria</taxon>
        <taxon>Pseudomonadati</taxon>
        <taxon>Bacteroidota</taxon>
        <taxon>Bacteroidia</taxon>
        <taxon>Bacteroidales</taxon>
        <taxon>Prevotellaceae</taxon>
        <taxon>Hallella</taxon>
    </lineage>
</organism>
<dbReference type="HOGENOM" id="CLU_1585017_0_0_10"/>
<accession>D1PT91</accession>
<keyword evidence="2" id="KW-1185">Reference proteome</keyword>
<reference evidence="1 2" key="1">
    <citation type="submission" date="2009-10" db="EMBL/GenBank/DDBJ databases">
        <authorList>
            <person name="Qin X."/>
            <person name="Bachman B."/>
            <person name="Battles P."/>
            <person name="Bell A."/>
            <person name="Bess C."/>
            <person name="Bickham C."/>
            <person name="Chaboub L."/>
            <person name="Chen D."/>
            <person name="Coyle M."/>
            <person name="Deiros D.R."/>
            <person name="Dinh H."/>
            <person name="Forbes L."/>
            <person name="Fowler G."/>
            <person name="Francisco L."/>
            <person name="Fu Q."/>
            <person name="Gubbala S."/>
            <person name="Hale W."/>
            <person name="Han Y."/>
            <person name="Hemphill L."/>
            <person name="Highlander S.K."/>
            <person name="Hirani K."/>
            <person name="Hogues M."/>
            <person name="Jackson L."/>
            <person name="Jakkamsetti A."/>
            <person name="Javaid M."/>
            <person name="Jiang H."/>
            <person name="Korchina V."/>
            <person name="Kovar C."/>
            <person name="Lara F."/>
            <person name="Lee S."/>
            <person name="Mata R."/>
            <person name="Mathew T."/>
            <person name="Moen C."/>
            <person name="Morales K."/>
            <person name="Munidasa M."/>
            <person name="Nazareth L."/>
            <person name="Ngo R."/>
            <person name="Nguyen L."/>
            <person name="Okwuonu G."/>
            <person name="Ongeri F."/>
            <person name="Patil S."/>
            <person name="Petrosino J."/>
            <person name="Pham C."/>
            <person name="Pham P."/>
            <person name="Pu L.-L."/>
            <person name="Puazo M."/>
            <person name="Raj R."/>
            <person name="Reid J."/>
            <person name="Rouhana J."/>
            <person name="Saada N."/>
            <person name="Shang Y."/>
            <person name="Simmons D."/>
            <person name="Thornton R."/>
            <person name="Warren J."/>
            <person name="Weissenberger G."/>
            <person name="Zhang J."/>
            <person name="Zhang L."/>
            <person name="Zhou C."/>
            <person name="Zhu D."/>
            <person name="Muzny D."/>
            <person name="Worley K."/>
            <person name="Gibbs R."/>
        </authorList>
    </citation>
    <scope>NUCLEOTIDE SEQUENCE [LARGE SCALE GENOMIC DNA]</scope>
    <source>
        <strain evidence="1 2">DSM 17361</strain>
    </source>
</reference>
<evidence type="ECO:0000313" key="1">
    <source>
        <dbReference type="EMBL" id="EFA45393.1"/>
    </source>
</evidence>